<dbReference type="Proteomes" id="UP000309747">
    <property type="component" value="Unassembled WGS sequence"/>
</dbReference>
<proteinExistence type="inferred from homology"/>
<keyword evidence="2 9" id="KW-0132">Cell division</keyword>
<dbReference type="Pfam" id="PF00691">
    <property type="entry name" value="OmpA"/>
    <property type="match status" value="1"/>
</dbReference>
<dbReference type="NCBIfam" id="TIGR02802">
    <property type="entry name" value="Pal_lipo"/>
    <property type="match status" value="1"/>
</dbReference>
<dbReference type="GO" id="GO:0009279">
    <property type="term" value="C:cell outer membrane"/>
    <property type="evidence" value="ECO:0007669"/>
    <property type="project" value="UniProtKB-SubCell"/>
</dbReference>
<gene>
    <name evidence="9 14" type="primary">pal</name>
    <name evidence="14" type="ORF">FA743_13910</name>
</gene>
<keyword evidence="3 12" id="KW-0732">Signal</keyword>
<evidence type="ECO:0000256" key="5">
    <source>
        <dbReference type="ARBA" id="ARBA00023139"/>
    </source>
</evidence>
<evidence type="ECO:0000256" key="1">
    <source>
        <dbReference type="ARBA" id="ARBA00004442"/>
    </source>
</evidence>
<comment type="subunit">
    <text evidence="9">The Tol-Pal system is composed of five core proteins: the inner membrane proteins TolA, TolQ and TolR, the periplasmic protein TolB and the outer membrane protein Pal. They form a network linking the inner and outer membranes and the peptidoglycan layer.</text>
</comment>
<feature type="compositionally biased region" description="Polar residues" evidence="11">
    <location>
        <begin position="218"/>
        <end position="236"/>
    </location>
</feature>
<dbReference type="InterPro" id="IPR006665">
    <property type="entry name" value="OmpA-like"/>
</dbReference>
<evidence type="ECO:0000259" key="13">
    <source>
        <dbReference type="PROSITE" id="PS51123"/>
    </source>
</evidence>
<evidence type="ECO:0000256" key="2">
    <source>
        <dbReference type="ARBA" id="ARBA00022618"/>
    </source>
</evidence>
<accession>A0A4U0R6Z0</accession>
<reference evidence="14 15" key="1">
    <citation type="submission" date="2019-04" db="EMBL/GenBank/DDBJ databases">
        <authorList>
            <person name="Li J."/>
        </authorList>
    </citation>
    <scope>NUCLEOTIDE SEQUENCE [LARGE SCALE GENOMIC DNA]</scope>
    <source>
        <strain evidence="14 15">KCTC 42687</strain>
    </source>
</reference>
<evidence type="ECO:0000256" key="9">
    <source>
        <dbReference type="HAMAP-Rule" id="MF_02204"/>
    </source>
</evidence>
<protein>
    <recommendedName>
        <fullName evidence="9">Peptidoglycan-associated protein</fullName>
    </recommendedName>
</protein>
<evidence type="ECO:0000313" key="14">
    <source>
        <dbReference type="EMBL" id="TJZ90739.1"/>
    </source>
</evidence>
<dbReference type="PANTHER" id="PTHR30329">
    <property type="entry name" value="STATOR ELEMENT OF FLAGELLAR MOTOR COMPLEX"/>
    <property type="match status" value="1"/>
</dbReference>
<feature type="compositionally biased region" description="Low complexity" evidence="11">
    <location>
        <begin position="196"/>
        <end position="217"/>
    </location>
</feature>
<dbReference type="PROSITE" id="PS51123">
    <property type="entry name" value="OMPA_2"/>
    <property type="match status" value="1"/>
</dbReference>
<dbReference type="HAMAP" id="MF_02204">
    <property type="entry name" value="Pal"/>
    <property type="match status" value="1"/>
</dbReference>
<comment type="similarity">
    <text evidence="9">Belongs to the Pal lipoprotein family.</text>
</comment>
<dbReference type="GO" id="GO:0051301">
    <property type="term" value="P:cell division"/>
    <property type="evidence" value="ECO:0007669"/>
    <property type="project" value="UniProtKB-UniRule"/>
</dbReference>
<dbReference type="InterPro" id="IPR039001">
    <property type="entry name" value="Pal"/>
</dbReference>
<dbReference type="PANTHER" id="PTHR30329:SF21">
    <property type="entry name" value="LIPOPROTEIN YIAD-RELATED"/>
    <property type="match status" value="1"/>
</dbReference>
<dbReference type="SUPFAM" id="SSF103088">
    <property type="entry name" value="OmpA-like"/>
    <property type="match status" value="1"/>
</dbReference>
<dbReference type="OrthoDB" id="9809164at2"/>
<keyword evidence="6" id="KW-0998">Cell outer membrane</keyword>
<feature type="domain" description="OmpA-like" evidence="13">
    <location>
        <begin position="62"/>
        <end position="179"/>
    </location>
</feature>
<dbReference type="CDD" id="cd07185">
    <property type="entry name" value="OmpA_C-like"/>
    <property type="match status" value="1"/>
</dbReference>
<organism evidence="14 15">
    <name type="scientific">Paracoccus gahaiensis</name>
    <dbReference type="NCBI Taxonomy" id="1706839"/>
    <lineage>
        <taxon>Bacteria</taxon>
        <taxon>Pseudomonadati</taxon>
        <taxon>Pseudomonadota</taxon>
        <taxon>Alphaproteobacteria</taxon>
        <taxon>Rhodobacterales</taxon>
        <taxon>Paracoccaceae</taxon>
        <taxon>Paracoccus</taxon>
    </lineage>
</organism>
<evidence type="ECO:0000256" key="7">
    <source>
        <dbReference type="ARBA" id="ARBA00023288"/>
    </source>
</evidence>
<comment type="function">
    <text evidence="9">Part of the Tol-Pal system, which plays a role in outer membrane invagination during cell division and is important for maintaining outer membrane integrity.</text>
</comment>
<evidence type="ECO:0000256" key="11">
    <source>
        <dbReference type="SAM" id="MobiDB-lite"/>
    </source>
</evidence>
<keyword evidence="7 14" id="KW-0449">Lipoprotein</keyword>
<evidence type="ECO:0000256" key="3">
    <source>
        <dbReference type="ARBA" id="ARBA00022729"/>
    </source>
</evidence>
<evidence type="ECO:0000313" key="15">
    <source>
        <dbReference type="Proteomes" id="UP000309747"/>
    </source>
</evidence>
<name>A0A4U0R6Z0_9RHOB</name>
<dbReference type="InterPro" id="IPR036737">
    <property type="entry name" value="OmpA-like_sf"/>
</dbReference>
<comment type="subcellular location">
    <subcellularLocation>
        <location evidence="1">Cell outer membrane</location>
    </subcellularLocation>
</comment>
<evidence type="ECO:0000256" key="12">
    <source>
        <dbReference type="SAM" id="SignalP"/>
    </source>
</evidence>
<feature type="region of interest" description="Disordered" evidence="11">
    <location>
        <begin position="196"/>
        <end position="236"/>
    </location>
</feature>
<evidence type="ECO:0000256" key="10">
    <source>
        <dbReference type="PROSITE-ProRule" id="PRU00473"/>
    </source>
</evidence>
<dbReference type="Gene3D" id="3.30.1330.60">
    <property type="entry name" value="OmpA-like domain"/>
    <property type="match status" value="1"/>
</dbReference>
<dbReference type="InterPro" id="IPR050330">
    <property type="entry name" value="Bact_OuterMem_StrucFunc"/>
</dbReference>
<dbReference type="InterPro" id="IPR014169">
    <property type="entry name" value="Pal_lipo_C"/>
</dbReference>
<dbReference type="EMBL" id="SUNI01000014">
    <property type="protein sequence ID" value="TJZ90739.1"/>
    <property type="molecule type" value="Genomic_DNA"/>
</dbReference>
<dbReference type="PRINTS" id="PR01021">
    <property type="entry name" value="OMPADOMAIN"/>
</dbReference>
<comment type="caution">
    <text evidence="14">The sequence shown here is derived from an EMBL/GenBank/DDBJ whole genome shotgun (WGS) entry which is preliminary data.</text>
</comment>
<keyword evidence="8 9" id="KW-0131">Cell cycle</keyword>
<evidence type="ECO:0000256" key="6">
    <source>
        <dbReference type="ARBA" id="ARBA00023237"/>
    </source>
</evidence>
<evidence type="ECO:0000256" key="4">
    <source>
        <dbReference type="ARBA" id="ARBA00023136"/>
    </source>
</evidence>
<dbReference type="AlphaFoldDB" id="A0A4U0R6Z0"/>
<dbReference type="InterPro" id="IPR006664">
    <property type="entry name" value="OMP_bac"/>
</dbReference>
<feature type="signal peptide" evidence="12">
    <location>
        <begin position="1"/>
        <end position="26"/>
    </location>
</feature>
<sequence length="236" mass="23791">MNAAPTSAKTSALLAALLALAGCAQPAPPVAAPVTDPYASTGSGAVFQGDLAGGVLGAQATTQYFQSAIGDTVRFPADQTTLTAEAREILARQAGWLSQHAGFTAVVQGHAEETGTREYNLALGARRASAVQEYLVAQGVAPDRIRTLSFGKERPAATCSDEGCYAQNRRVVTVVTEAAPAAPMVVSAAPQAGGAQTGITQTAAPQAIAPQSTAPQSNAPQSATPRMGTSPTGIGM</sequence>
<feature type="chain" id="PRO_5020997370" description="Peptidoglycan-associated protein" evidence="12">
    <location>
        <begin position="27"/>
        <end position="236"/>
    </location>
</feature>
<keyword evidence="4 10" id="KW-0472">Membrane</keyword>
<keyword evidence="15" id="KW-1185">Reference proteome</keyword>
<keyword evidence="5" id="KW-0564">Palmitate</keyword>
<evidence type="ECO:0000256" key="8">
    <source>
        <dbReference type="ARBA" id="ARBA00023306"/>
    </source>
</evidence>